<reference evidence="2 3" key="1">
    <citation type="submission" date="2013-10" db="EMBL/GenBank/DDBJ databases">
        <title>The Genome Sequence of Acinetobacter nectaris CIP 110549.</title>
        <authorList>
            <consortium name="The Broad Institute Genomics Platform"/>
            <consortium name="The Broad Institute Genome Sequencing Center for Infectious Disease"/>
            <person name="Cerqueira G."/>
            <person name="Feldgarden M."/>
            <person name="Courvalin P."/>
            <person name="Grillot-Courvalin C."/>
            <person name="Clermont D."/>
            <person name="Rocha E."/>
            <person name="Yoon E.-J."/>
            <person name="Nemec A."/>
            <person name="Young S.K."/>
            <person name="Zeng Q."/>
            <person name="Gargeya S."/>
            <person name="Fitzgerald M."/>
            <person name="Abouelleil A."/>
            <person name="Alvarado L."/>
            <person name="Berlin A.M."/>
            <person name="Chapman S.B."/>
            <person name="Gainer-Dewar J."/>
            <person name="Goldberg J."/>
            <person name="Gnerre S."/>
            <person name="Griggs A."/>
            <person name="Gujja S."/>
            <person name="Hansen M."/>
            <person name="Howarth C."/>
            <person name="Imamovic A."/>
            <person name="Ireland A."/>
            <person name="Larimer J."/>
            <person name="McCowan C."/>
            <person name="Murphy C."/>
            <person name="Pearson M."/>
            <person name="Poon T.W."/>
            <person name="Priest M."/>
            <person name="Roberts A."/>
            <person name="Saif S."/>
            <person name="Shea T."/>
            <person name="Sykes S."/>
            <person name="Wortman J."/>
            <person name="Nusbaum C."/>
            <person name="Birren B."/>
        </authorList>
    </citation>
    <scope>NUCLEOTIDE SEQUENCE [LARGE SCALE GENOMIC DNA]</scope>
    <source>
        <strain evidence="2 3">CIP 110549</strain>
    </source>
</reference>
<dbReference type="GO" id="GO:0005886">
    <property type="term" value="C:plasma membrane"/>
    <property type="evidence" value="ECO:0007669"/>
    <property type="project" value="TreeGrafter"/>
</dbReference>
<feature type="transmembrane region" description="Helical" evidence="1">
    <location>
        <begin position="121"/>
        <end position="138"/>
    </location>
</feature>
<organism evidence="2 3">
    <name type="scientific">Acinetobacter nectaris CIP 110549</name>
    <dbReference type="NCBI Taxonomy" id="1392540"/>
    <lineage>
        <taxon>Bacteria</taxon>
        <taxon>Pseudomonadati</taxon>
        <taxon>Pseudomonadota</taxon>
        <taxon>Gammaproteobacteria</taxon>
        <taxon>Moraxellales</taxon>
        <taxon>Moraxellaceae</taxon>
        <taxon>Acinetobacter</taxon>
    </lineage>
</organism>
<dbReference type="PATRIC" id="fig|1392540.3.peg.1047"/>
<dbReference type="AlphaFoldDB" id="V2TRG8"/>
<evidence type="ECO:0000313" key="3">
    <source>
        <dbReference type="Proteomes" id="UP000023785"/>
    </source>
</evidence>
<comment type="caution">
    <text evidence="2">The sequence shown here is derived from an EMBL/GenBank/DDBJ whole genome shotgun (WGS) entry which is preliminary data.</text>
</comment>
<feature type="transmembrane region" description="Helical" evidence="1">
    <location>
        <begin position="169"/>
        <end position="190"/>
    </location>
</feature>
<name>V2TRG8_9GAMM</name>
<keyword evidence="3" id="KW-1185">Reference proteome</keyword>
<dbReference type="Proteomes" id="UP000023785">
    <property type="component" value="Unassembled WGS sequence"/>
</dbReference>
<dbReference type="Pfam" id="PF05656">
    <property type="entry name" value="DUF805"/>
    <property type="match status" value="1"/>
</dbReference>
<proteinExistence type="predicted"/>
<gene>
    <name evidence="2" type="ORF">P256_01081</name>
</gene>
<keyword evidence="1" id="KW-0472">Membrane</keyword>
<keyword evidence="1" id="KW-1133">Transmembrane helix</keyword>
<dbReference type="HOGENOM" id="CLU_093674_1_0_6"/>
<keyword evidence="1" id="KW-0812">Transmembrane</keyword>
<evidence type="ECO:0008006" key="4">
    <source>
        <dbReference type="Google" id="ProtNLM"/>
    </source>
</evidence>
<evidence type="ECO:0000313" key="2">
    <source>
        <dbReference type="EMBL" id="ESK40626.1"/>
    </source>
</evidence>
<accession>V2TRG8</accession>
<dbReference type="InterPro" id="IPR008523">
    <property type="entry name" value="DUF805"/>
</dbReference>
<dbReference type="PANTHER" id="PTHR34980">
    <property type="entry name" value="INNER MEMBRANE PROTEIN-RELATED-RELATED"/>
    <property type="match status" value="1"/>
</dbReference>
<dbReference type="eggNOG" id="COG3152">
    <property type="taxonomic scope" value="Bacteria"/>
</dbReference>
<dbReference type="RefSeq" id="WP_023272658.1">
    <property type="nucleotide sequence ID" value="NZ_KI530712.1"/>
</dbReference>
<evidence type="ECO:0000256" key="1">
    <source>
        <dbReference type="SAM" id="Phobius"/>
    </source>
</evidence>
<dbReference type="PANTHER" id="PTHR34980:SF2">
    <property type="entry name" value="INNER MEMBRANE PROTEIN YHAH-RELATED"/>
    <property type="match status" value="1"/>
</dbReference>
<dbReference type="OrthoDB" id="9812349at2"/>
<feature type="transmembrane region" description="Helical" evidence="1">
    <location>
        <begin position="144"/>
        <end position="162"/>
    </location>
</feature>
<protein>
    <recommendedName>
        <fullName evidence="4">DUF805 domain-containing protein</fullName>
    </recommendedName>
</protein>
<dbReference type="EMBL" id="AYER01000003">
    <property type="protein sequence ID" value="ESK40626.1"/>
    <property type="molecule type" value="Genomic_DNA"/>
</dbReference>
<sequence length="205" mass="23224">MKGTVLDFSVQSNKGIITLDEKRYHFTGDQWKEQLHPKRGQHVDFEVDEQTGNAINIYFVVTPSTSTPIKNPQTESNGQTKDTAQAETNKFQAILDEYQKSVMTCFKKYVDIKGRAARSEYWYFQLCATLIMLIMSTANDTLSTIAFVIFIPPLITVTVRRLHDINRSGWWVLIAAIPLVGSIVILYWAVSKGSPEENLYGPPSQ</sequence>